<organism evidence="1">
    <name type="scientific">Toxocara canis</name>
    <name type="common">Canine roundworm</name>
    <dbReference type="NCBI Taxonomy" id="6265"/>
    <lineage>
        <taxon>Eukaryota</taxon>
        <taxon>Metazoa</taxon>
        <taxon>Ecdysozoa</taxon>
        <taxon>Nematoda</taxon>
        <taxon>Chromadorea</taxon>
        <taxon>Rhabditida</taxon>
        <taxon>Spirurina</taxon>
        <taxon>Ascaridomorpha</taxon>
        <taxon>Ascaridoidea</taxon>
        <taxon>Toxocaridae</taxon>
        <taxon>Toxocara</taxon>
    </lineage>
</organism>
<reference evidence="1" key="1">
    <citation type="submission" date="2018-11" db="EMBL/GenBank/DDBJ databases">
        <authorList>
            <consortium name="Pathogen Informatics"/>
        </authorList>
    </citation>
    <scope>NUCLEOTIDE SEQUENCE [LARGE SCALE GENOMIC DNA]</scope>
</reference>
<dbReference type="EMBL" id="UYWY01027405">
    <property type="protein sequence ID" value="VDM51053.1"/>
    <property type="molecule type" value="Genomic_DNA"/>
</dbReference>
<proteinExistence type="predicted"/>
<name>A0A3P7H0Y5_TOXCA</name>
<accession>A0A3P7H0Y5</accession>
<dbReference type="AlphaFoldDB" id="A0A3P7H0Y5"/>
<sequence length="215" mass="23737">MQTMYDIPNRNLQTAQQIEQLQLRLQYLQQCSMNECGAPPQRPPEQQPVSVMHRGSQVQVNIKPDVPGHTLISVYHQYPTSTPPTPSNPPAESLTPKDCVPPEPIPSTMRASLEEPSVGSLVNSAIVELLFSAALWRGLQFEGMRSFCIIVELLFPAALWRGLQMRLSLGGDRIEEQSTSAEGGRVQKESHVTEHLKHVISRSCLCVCALSASLA</sequence>
<gene>
    <name evidence="1" type="ORF">TCNE_LOCUS19732</name>
</gene>
<protein>
    <submittedName>
        <fullName evidence="1">Uncharacterized protein</fullName>
    </submittedName>
</protein>
<evidence type="ECO:0000313" key="1">
    <source>
        <dbReference type="EMBL" id="VDM51053.1"/>
    </source>
</evidence>